<evidence type="ECO:0000313" key="1">
    <source>
        <dbReference type="EMBL" id="KDO69974.1"/>
    </source>
</evidence>
<dbReference type="STRING" id="2711.A0A067FRF8"/>
<accession>A0A067FRF8</accession>
<protein>
    <submittedName>
        <fullName evidence="1">Uncharacterized protein</fullName>
    </submittedName>
</protein>
<name>A0A067FRF8_CITSI</name>
<dbReference type="Proteomes" id="UP000027120">
    <property type="component" value="Unassembled WGS sequence"/>
</dbReference>
<reference evidence="1 2" key="1">
    <citation type="submission" date="2014-04" db="EMBL/GenBank/DDBJ databases">
        <authorList>
            <consortium name="International Citrus Genome Consortium"/>
            <person name="Gmitter F."/>
            <person name="Chen C."/>
            <person name="Farmerie W."/>
            <person name="Harkins T."/>
            <person name="Desany B."/>
            <person name="Mohiuddin M."/>
            <person name="Kodira C."/>
            <person name="Borodovsky M."/>
            <person name="Lomsadze A."/>
            <person name="Burns P."/>
            <person name="Jenkins J."/>
            <person name="Prochnik S."/>
            <person name="Shu S."/>
            <person name="Chapman J."/>
            <person name="Pitluck S."/>
            <person name="Schmutz J."/>
            <person name="Rokhsar D."/>
        </authorList>
    </citation>
    <scope>NUCLEOTIDE SEQUENCE</scope>
</reference>
<sequence>MEGVAIGAPASSSTASCYVSWEEVNASSDRGRREVHYYLKRRDGCGSDLAVIGKEKSSRHMSYRYVISNTSFTTSLYKLRSRREVVDWLNSIVS</sequence>
<organism evidence="1 2">
    <name type="scientific">Citrus sinensis</name>
    <name type="common">Sweet orange</name>
    <name type="synonym">Citrus aurantium var. sinensis</name>
    <dbReference type="NCBI Taxonomy" id="2711"/>
    <lineage>
        <taxon>Eukaryota</taxon>
        <taxon>Viridiplantae</taxon>
        <taxon>Streptophyta</taxon>
        <taxon>Embryophyta</taxon>
        <taxon>Tracheophyta</taxon>
        <taxon>Spermatophyta</taxon>
        <taxon>Magnoliopsida</taxon>
        <taxon>eudicotyledons</taxon>
        <taxon>Gunneridae</taxon>
        <taxon>Pentapetalae</taxon>
        <taxon>rosids</taxon>
        <taxon>malvids</taxon>
        <taxon>Sapindales</taxon>
        <taxon>Rutaceae</taxon>
        <taxon>Aurantioideae</taxon>
        <taxon>Citrus</taxon>
    </lineage>
</organism>
<dbReference type="AlphaFoldDB" id="A0A067FRF8"/>
<feature type="non-terminal residue" evidence="1">
    <location>
        <position position="94"/>
    </location>
</feature>
<keyword evidence="2" id="KW-1185">Reference proteome</keyword>
<dbReference type="EMBL" id="KK784891">
    <property type="protein sequence ID" value="KDO69974.1"/>
    <property type="molecule type" value="Genomic_DNA"/>
</dbReference>
<proteinExistence type="predicted"/>
<dbReference type="EMBL" id="KK784891">
    <property type="protein sequence ID" value="KDO69975.1"/>
    <property type="molecule type" value="Genomic_DNA"/>
</dbReference>
<gene>
    <name evidence="1" type="ORF">CISIN_1g0047092mg</name>
</gene>
<evidence type="ECO:0000313" key="2">
    <source>
        <dbReference type="Proteomes" id="UP000027120"/>
    </source>
</evidence>
<dbReference type="PaxDb" id="2711-XP_006481546.1"/>